<accession>A0ABN3V0Q3</accession>
<evidence type="ECO:0000256" key="1">
    <source>
        <dbReference type="SAM" id="Coils"/>
    </source>
</evidence>
<organism evidence="2 3">
    <name type="scientific">Saccharopolyspora taberi</name>
    <dbReference type="NCBI Taxonomy" id="60895"/>
    <lineage>
        <taxon>Bacteria</taxon>
        <taxon>Bacillati</taxon>
        <taxon>Actinomycetota</taxon>
        <taxon>Actinomycetes</taxon>
        <taxon>Pseudonocardiales</taxon>
        <taxon>Pseudonocardiaceae</taxon>
        <taxon>Saccharopolyspora</taxon>
    </lineage>
</organism>
<dbReference type="Proteomes" id="UP001500979">
    <property type="component" value="Unassembled WGS sequence"/>
</dbReference>
<reference evidence="2 3" key="1">
    <citation type="journal article" date="2019" name="Int. J. Syst. Evol. Microbiol.">
        <title>The Global Catalogue of Microorganisms (GCM) 10K type strain sequencing project: providing services to taxonomists for standard genome sequencing and annotation.</title>
        <authorList>
            <consortium name="The Broad Institute Genomics Platform"/>
            <consortium name="The Broad Institute Genome Sequencing Center for Infectious Disease"/>
            <person name="Wu L."/>
            <person name="Ma J."/>
        </authorList>
    </citation>
    <scope>NUCLEOTIDE SEQUENCE [LARGE SCALE GENOMIC DNA]</scope>
    <source>
        <strain evidence="2 3">JCM 9383</strain>
    </source>
</reference>
<evidence type="ECO:0000313" key="3">
    <source>
        <dbReference type="Proteomes" id="UP001500979"/>
    </source>
</evidence>
<feature type="coiled-coil region" evidence="1">
    <location>
        <begin position="32"/>
        <end position="73"/>
    </location>
</feature>
<proteinExistence type="predicted"/>
<sequence>MTQSYDPHADWAREDAAQQPIVDRLSYEEAVSDALREAVDVLSARAKSAEKRVAELEETLTGLQAAYDRLIANLRGNSPLPDTYSPVVRRTIAETLERTHVEGWMSQTDAVLNTLGIVIHGDTPRGGQR</sequence>
<name>A0ABN3V0Q3_9PSEU</name>
<comment type="caution">
    <text evidence="2">The sequence shown here is derived from an EMBL/GenBank/DDBJ whole genome shotgun (WGS) entry which is preliminary data.</text>
</comment>
<evidence type="ECO:0000313" key="2">
    <source>
        <dbReference type="EMBL" id="GAA2773719.1"/>
    </source>
</evidence>
<gene>
    <name evidence="2" type="ORF">GCM10010470_01820</name>
</gene>
<protein>
    <submittedName>
        <fullName evidence="2">Uncharacterized protein</fullName>
    </submittedName>
</protein>
<keyword evidence="1" id="KW-0175">Coiled coil</keyword>
<dbReference type="RefSeq" id="WP_344677365.1">
    <property type="nucleotide sequence ID" value="NZ_BAAAUX010000001.1"/>
</dbReference>
<dbReference type="EMBL" id="BAAAUX010000001">
    <property type="protein sequence ID" value="GAA2773719.1"/>
    <property type="molecule type" value="Genomic_DNA"/>
</dbReference>
<keyword evidence="3" id="KW-1185">Reference proteome</keyword>